<dbReference type="Pfam" id="PF01634">
    <property type="entry name" value="HisG"/>
    <property type="match status" value="1"/>
</dbReference>
<keyword evidence="11 18" id="KW-0808">Transferase</keyword>
<dbReference type="PANTHER" id="PTHR21403:SF10">
    <property type="entry name" value="ATP PHOSPHORIBOSYLTRANSFERASE"/>
    <property type="match status" value="1"/>
</dbReference>
<gene>
    <name evidence="18" type="primary">hisG</name>
    <name evidence="21" type="ORF">SAMN04488696_1431</name>
</gene>
<dbReference type="InterPro" id="IPR015867">
    <property type="entry name" value="N-reg_PII/ATP_PRibTrfase_C"/>
</dbReference>
<reference evidence="22" key="1">
    <citation type="submission" date="2016-10" db="EMBL/GenBank/DDBJ databases">
        <authorList>
            <person name="Varghese N."/>
            <person name="Submissions S."/>
        </authorList>
    </citation>
    <scope>NUCLEOTIDE SEQUENCE [LARGE SCALE GENOMIC DNA]</scope>
    <source>
        <strain evidence="22">Mob M</strain>
    </source>
</reference>
<dbReference type="GO" id="GO:0000105">
    <property type="term" value="P:L-histidine biosynthetic process"/>
    <property type="evidence" value="ECO:0007669"/>
    <property type="project" value="UniProtKB-UniRule"/>
</dbReference>
<evidence type="ECO:0000256" key="15">
    <source>
        <dbReference type="ARBA" id="ARBA00022842"/>
    </source>
</evidence>
<keyword evidence="10 18" id="KW-0328">Glycosyltransferase</keyword>
<evidence type="ECO:0000256" key="7">
    <source>
        <dbReference type="ARBA" id="ARBA00020998"/>
    </source>
</evidence>
<dbReference type="NCBIfam" id="TIGR00070">
    <property type="entry name" value="hisG"/>
    <property type="match status" value="1"/>
</dbReference>
<comment type="catalytic activity">
    <reaction evidence="1 18">
        <text>1-(5-phospho-beta-D-ribosyl)-ATP + diphosphate = 5-phospho-alpha-D-ribose 1-diphosphate + ATP</text>
        <dbReference type="Rhea" id="RHEA:18473"/>
        <dbReference type="ChEBI" id="CHEBI:30616"/>
        <dbReference type="ChEBI" id="CHEBI:33019"/>
        <dbReference type="ChEBI" id="CHEBI:58017"/>
        <dbReference type="ChEBI" id="CHEBI:73183"/>
        <dbReference type="EC" id="2.4.2.17"/>
    </reaction>
</comment>
<dbReference type="GO" id="GO:0003879">
    <property type="term" value="F:ATP phosphoribosyltransferase activity"/>
    <property type="evidence" value="ECO:0007669"/>
    <property type="project" value="UniProtKB-UniRule"/>
</dbReference>
<evidence type="ECO:0000313" key="22">
    <source>
        <dbReference type="Proteomes" id="UP000198535"/>
    </source>
</evidence>
<dbReference type="PROSITE" id="PS01316">
    <property type="entry name" value="ATP_P_PHORIBOSYLTR"/>
    <property type="match status" value="1"/>
</dbReference>
<sequence>MIRIAIPNKGRLHDPTVTLLKEAGLPVLEGGTRKLFAKTTDPEITYLFARAADIPEYIQDGAADVGITGLDLIDETGSDVEILLDLKFGGAKLVLAVPEDSSISSAKQLEGMRVATEFPNITAKYFKNLGVNIEVIKVSGACEMTPHVGIADAIVDISSSGTTLVTNHLKMIEEVFTSSVYLIANKKTLENNGKIEQIQTAVESVLRAKGKRYLMMNVPADSLEVVKKVLPGMGGPTVMKVESDDSTLAVHAVVDAGSIFATVGELKKAGAKDILVVPIERMMP</sequence>
<proteinExistence type="inferred from homology"/>
<evidence type="ECO:0000256" key="14">
    <source>
        <dbReference type="ARBA" id="ARBA00022840"/>
    </source>
</evidence>
<dbReference type="OrthoDB" id="33116at2157"/>
<keyword evidence="13 18" id="KW-0547">Nucleotide-binding</keyword>
<dbReference type="GO" id="GO:0005737">
    <property type="term" value="C:cytoplasm"/>
    <property type="evidence" value="ECO:0007669"/>
    <property type="project" value="UniProtKB-SubCell"/>
</dbReference>
<keyword evidence="9 18" id="KW-0028">Amino-acid biosynthesis</keyword>
<protein>
    <recommendedName>
        <fullName evidence="7 18">ATP phosphoribosyltransferase</fullName>
        <shortName evidence="18">ATP-PRT</shortName>
        <shortName evidence="18">ATP-PRTase</shortName>
        <ecNumber evidence="6 18">2.4.2.17</ecNumber>
    </recommendedName>
</protein>
<keyword evidence="22" id="KW-1185">Reference proteome</keyword>
<dbReference type="EC" id="2.4.2.17" evidence="6 18"/>
<organism evidence="21 22">
    <name type="scientific">Methanolobus profundi</name>
    <dbReference type="NCBI Taxonomy" id="487685"/>
    <lineage>
        <taxon>Archaea</taxon>
        <taxon>Methanobacteriati</taxon>
        <taxon>Methanobacteriota</taxon>
        <taxon>Stenosarchaea group</taxon>
        <taxon>Methanomicrobia</taxon>
        <taxon>Methanosarcinales</taxon>
        <taxon>Methanosarcinaceae</taxon>
        <taxon>Methanolobus</taxon>
    </lineage>
</organism>
<dbReference type="Proteomes" id="UP000198535">
    <property type="component" value="Unassembled WGS sequence"/>
</dbReference>
<dbReference type="InterPro" id="IPR001348">
    <property type="entry name" value="ATP_PRibTrfase_HisG"/>
</dbReference>
<dbReference type="InterPro" id="IPR020621">
    <property type="entry name" value="ATP-PRT_HisG_long"/>
</dbReference>
<name>A0A1I4R8G2_9EURY</name>
<dbReference type="GO" id="GO:0005524">
    <property type="term" value="F:ATP binding"/>
    <property type="evidence" value="ECO:0007669"/>
    <property type="project" value="UniProtKB-KW"/>
</dbReference>
<evidence type="ECO:0000313" key="21">
    <source>
        <dbReference type="EMBL" id="SFM48598.1"/>
    </source>
</evidence>
<dbReference type="FunFam" id="3.40.190.10:FF:000008">
    <property type="entry name" value="ATP phosphoribosyltransferase"/>
    <property type="match status" value="1"/>
</dbReference>
<dbReference type="GO" id="GO:0000287">
    <property type="term" value="F:magnesium ion binding"/>
    <property type="evidence" value="ECO:0007669"/>
    <property type="project" value="UniProtKB-UniRule"/>
</dbReference>
<evidence type="ECO:0000256" key="12">
    <source>
        <dbReference type="ARBA" id="ARBA00022723"/>
    </source>
</evidence>
<evidence type="ECO:0000256" key="5">
    <source>
        <dbReference type="ARBA" id="ARBA00007955"/>
    </source>
</evidence>
<evidence type="ECO:0000256" key="11">
    <source>
        <dbReference type="ARBA" id="ARBA00022679"/>
    </source>
</evidence>
<dbReference type="FunFam" id="3.30.70.120:FF:000002">
    <property type="entry name" value="ATP phosphoribosyltransferase"/>
    <property type="match status" value="1"/>
</dbReference>
<comment type="cofactor">
    <cofactor evidence="2 18">
        <name>Mg(2+)</name>
        <dbReference type="ChEBI" id="CHEBI:18420"/>
    </cofactor>
</comment>
<keyword evidence="16 18" id="KW-0368">Histidine biosynthesis</keyword>
<accession>A0A1I4R8G2</accession>
<evidence type="ECO:0000256" key="8">
    <source>
        <dbReference type="ARBA" id="ARBA00022490"/>
    </source>
</evidence>
<dbReference type="HAMAP" id="MF_00079">
    <property type="entry name" value="HisG_Long"/>
    <property type="match status" value="1"/>
</dbReference>
<keyword evidence="8 18" id="KW-0963">Cytoplasm</keyword>
<feature type="domain" description="Histidine biosynthesis HisG C-terminal" evidence="20">
    <location>
        <begin position="208"/>
        <end position="281"/>
    </location>
</feature>
<evidence type="ECO:0000256" key="6">
    <source>
        <dbReference type="ARBA" id="ARBA00011946"/>
    </source>
</evidence>
<evidence type="ECO:0000259" key="20">
    <source>
        <dbReference type="Pfam" id="PF08029"/>
    </source>
</evidence>
<evidence type="ECO:0000256" key="17">
    <source>
        <dbReference type="ARBA" id="ARBA00024861"/>
    </source>
</evidence>
<dbReference type="InterPro" id="IPR018198">
    <property type="entry name" value="ATP_PRibTrfase_CS"/>
</dbReference>
<evidence type="ECO:0000256" key="10">
    <source>
        <dbReference type="ARBA" id="ARBA00022676"/>
    </source>
</evidence>
<evidence type="ECO:0000256" key="16">
    <source>
        <dbReference type="ARBA" id="ARBA00023102"/>
    </source>
</evidence>
<dbReference type="InterPro" id="IPR013115">
    <property type="entry name" value="HisG_C"/>
</dbReference>
<dbReference type="Gene3D" id="3.30.70.120">
    <property type="match status" value="1"/>
</dbReference>
<dbReference type="SUPFAM" id="SSF53850">
    <property type="entry name" value="Periplasmic binding protein-like II"/>
    <property type="match status" value="1"/>
</dbReference>
<evidence type="ECO:0000256" key="18">
    <source>
        <dbReference type="HAMAP-Rule" id="MF_00079"/>
    </source>
</evidence>
<comment type="function">
    <text evidence="17 18">Catalyzes the condensation of ATP and 5-phosphoribose 1-diphosphate to form N'-(5'-phosphoribosyl)-ATP (PR-ATP). Has a crucial role in the pathway because the rate of histidine biosynthesis seems to be controlled primarily by regulation of HisG enzymatic activity.</text>
</comment>
<keyword evidence="14 18" id="KW-0067">ATP-binding</keyword>
<evidence type="ECO:0000259" key="19">
    <source>
        <dbReference type="Pfam" id="PF01634"/>
    </source>
</evidence>
<evidence type="ECO:0000256" key="1">
    <source>
        <dbReference type="ARBA" id="ARBA00000915"/>
    </source>
</evidence>
<feature type="domain" description="ATP phosphoribosyltransferase catalytic" evidence="19">
    <location>
        <begin position="50"/>
        <end position="203"/>
    </location>
</feature>
<dbReference type="STRING" id="487685.SAMN04488696_1431"/>
<keyword evidence="15 18" id="KW-0460">Magnesium</keyword>
<comment type="activity regulation">
    <text evidence="18">Feedback inhibited by histidine.</text>
</comment>
<dbReference type="Gene3D" id="3.40.190.10">
    <property type="entry name" value="Periplasmic binding protein-like II"/>
    <property type="match status" value="2"/>
</dbReference>
<evidence type="ECO:0000256" key="3">
    <source>
        <dbReference type="ARBA" id="ARBA00004496"/>
    </source>
</evidence>
<dbReference type="InterPro" id="IPR011322">
    <property type="entry name" value="N-reg_PII-like_a/b"/>
</dbReference>
<evidence type="ECO:0000256" key="13">
    <source>
        <dbReference type="ARBA" id="ARBA00022741"/>
    </source>
</evidence>
<keyword evidence="12 18" id="KW-0479">Metal-binding</keyword>
<comment type="subcellular location">
    <subcellularLocation>
        <location evidence="3 18">Cytoplasm</location>
    </subcellularLocation>
</comment>
<dbReference type="RefSeq" id="WP_091935297.1">
    <property type="nucleotide sequence ID" value="NZ_FOUJ01000002.1"/>
</dbReference>
<evidence type="ECO:0000256" key="4">
    <source>
        <dbReference type="ARBA" id="ARBA00004667"/>
    </source>
</evidence>
<dbReference type="NCBIfam" id="TIGR03455">
    <property type="entry name" value="HisG_C-term"/>
    <property type="match status" value="1"/>
</dbReference>
<dbReference type="PANTHER" id="PTHR21403">
    <property type="entry name" value="ATP PHOSPHORIBOSYLTRANSFERASE ATP-PRTASE"/>
    <property type="match status" value="1"/>
</dbReference>
<dbReference type="SUPFAM" id="SSF54913">
    <property type="entry name" value="GlnB-like"/>
    <property type="match status" value="1"/>
</dbReference>
<evidence type="ECO:0000256" key="9">
    <source>
        <dbReference type="ARBA" id="ARBA00022605"/>
    </source>
</evidence>
<comment type="pathway">
    <text evidence="4 18">Amino-acid biosynthesis; L-histidine biosynthesis; L-histidine from 5-phospho-alpha-D-ribose 1-diphosphate: step 1/9.</text>
</comment>
<dbReference type="UniPathway" id="UPA00031">
    <property type="reaction ID" value="UER00006"/>
</dbReference>
<dbReference type="EMBL" id="FOUJ01000002">
    <property type="protein sequence ID" value="SFM48598.1"/>
    <property type="molecule type" value="Genomic_DNA"/>
</dbReference>
<dbReference type="Pfam" id="PF08029">
    <property type="entry name" value="HisG_C"/>
    <property type="match status" value="1"/>
</dbReference>
<dbReference type="InterPro" id="IPR013820">
    <property type="entry name" value="ATP_PRibTrfase_cat"/>
</dbReference>
<dbReference type="AlphaFoldDB" id="A0A1I4R8G2"/>
<evidence type="ECO:0000256" key="2">
    <source>
        <dbReference type="ARBA" id="ARBA00001946"/>
    </source>
</evidence>
<dbReference type="CDD" id="cd13594">
    <property type="entry name" value="PBP2_HisGL4"/>
    <property type="match status" value="1"/>
</dbReference>
<comment type="similarity">
    <text evidence="5 18">Belongs to the ATP phosphoribosyltransferase family. Long subfamily.</text>
</comment>